<evidence type="ECO:0000259" key="12">
    <source>
        <dbReference type="Pfam" id="PF00905"/>
    </source>
</evidence>
<keyword evidence="16" id="KW-1185">Reference proteome</keyword>
<dbReference type="SUPFAM" id="SSF53955">
    <property type="entry name" value="Lysozyme-like"/>
    <property type="match status" value="1"/>
</dbReference>
<dbReference type="AlphaFoldDB" id="A0A4R8MTS4"/>
<dbReference type="EC" id="2.4.99.28" evidence="10"/>
<evidence type="ECO:0000256" key="9">
    <source>
        <dbReference type="ARBA" id="ARBA00023268"/>
    </source>
</evidence>
<comment type="similarity">
    <text evidence="3">In the N-terminal section; belongs to the glycosyltransferase 51 family.</text>
</comment>
<dbReference type="Proteomes" id="UP000294684">
    <property type="component" value="Unassembled WGS sequence"/>
</dbReference>
<dbReference type="GO" id="GO:0004180">
    <property type="term" value="F:carboxypeptidase activity"/>
    <property type="evidence" value="ECO:0007669"/>
    <property type="project" value="UniProtKB-KW"/>
</dbReference>
<dbReference type="EMBL" id="SORO01000001">
    <property type="protein sequence ID" value="TDY72703.1"/>
    <property type="molecule type" value="Genomic_DNA"/>
</dbReference>
<keyword evidence="6" id="KW-0328">Glycosyltransferase</keyword>
<keyword evidence="4" id="KW-0121">Carboxypeptidase</keyword>
<dbReference type="Gene3D" id="1.10.3810.10">
    <property type="entry name" value="Biosynthetic peptidoglycan transglycosylase-like"/>
    <property type="match status" value="1"/>
</dbReference>
<dbReference type="Pfam" id="PF00905">
    <property type="entry name" value="Transpeptidase"/>
    <property type="match status" value="1"/>
</dbReference>
<evidence type="ECO:0000256" key="8">
    <source>
        <dbReference type="ARBA" id="ARBA00022801"/>
    </source>
</evidence>
<evidence type="ECO:0000256" key="10">
    <source>
        <dbReference type="ARBA" id="ARBA00044770"/>
    </source>
</evidence>
<dbReference type="GO" id="GO:0008658">
    <property type="term" value="F:penicillin binding"/>
    <property type="evidence" value="ECO:0007669"/>
    <property type="project" value="InterPro"/>
</dbReference>
<evidence type="ECO:0000256" key="7">
    <source>
        <dbReference type="ARBA" id="ARBA00022679"/>
    </source>
</evidence>
<evidence type="ECO:0000256" key="3">
    <source>
        <dbReference type="ARBA" id="ARBA00007739"/>
    </source>
</evidence>
<dbReference type="PANTHER" id="PTHR32282:SF15">
    <property type="entry name" value="PENICILLIN-BINDING PROTEIN 1C"/>
    <property type="match status" value="1"/>
</dbReference>
<comment type="caution">
    <text evidence="15">The sequence shown here is derived from an EMBL/GenBank/DDBJ whole genome shotgun (WGS) entry which is preliminary data.</text>
</comment>
<evidence type="ECO:0000259" key="13">
    <source>
        <dbReference type="Pfam" id="PF00912"/>
    </source>
</evidence>
<evidence type="ECO:0000256" key="11">
    <source>
        <dbReference type="ARBA" id="ARBA00049902"/>
    </source>
</evidence>
<reference evidence="15 16" key="1">
    <citation type="submission" date="2019-03" db="EMBL/GenBank/DDBJ databases">
        <title>Genomic Encyclopedia of Archaeal and Bacterial Type Strains, Phase II (KMG-II): from individual species to whole genera.</title>
        <authorList>
            <person name="Goeker M."/>
        </authorList>
    </citation>
    <scope>NUCLEOTIDE SEQUENCE [LARGE SCALE GENOMIC DNA]</scope>
    <source>
        <strain evidence="15 16">DSM 21537</strain>
    </source>
</reference>
<evidence type="ECO:0000313" key="15">
    <source>
        <dbReference type="EMBL" id="TDY72703.1"/>
    </source>
</evidence>
<dbReference type="InterPro" id="IPR011815">
    <property type="entry name" value="PBP_1c"/>
</dbReference>
<evidence type="ECO:0000313" key="16">
    <source>
        <dbReference type="Proteomes" id="UP000294684"/>
    </source>
</evidence>
<dbReference type="InterPro" id="IPR012338">
    <property type="entry name" value="Beta-lactam/transpept-like"/>
</dbReference>
<dbReference type="STRING" id="1193051.LEP1GSC017_2243"/>
<dbReference type="Gene3D" id="3.40.710.10">
    <property type="entry name" value="DD-peptidase/beta-lactamase superfamily"/>
    <property type="match status" value="1"/>
</dbReference>
<evidence type="ECO:0000256" key="4">
    <source>
        <dbReference type="ARBA" id="ARBA00022645"/>
    </source>
</evidence>
<name>A0A4R8MTS4_LEPME</name>
<dbReference type="Pfam" id="PF00912">
    <property type="entry name" value="Transgly"/>
    <property type="match status" value="1"/>
</dbReference>
<dbReference type="NCBIfam" id="TIGR02073">
    <property type="entry name" value="PBP_1c"/>
    <property type="match status" value="1"/>
</dbReference>
<feature type="domain" description="Glycosyl transferase family 51" evidence="13">
    <location>
        <begin position="85"/>
        <end position="236"/>
    </location>
</feature>
<dbReference type="GO" id="GO:0008955">
    <property type="term" value="F:peptidoglycan glycosyltransferase activity"/>
    <property type="evidence" value="ECO:0007669"/>
    <property type="project" value="UniProtKB-EC"/>
</dbReference>
<keyword evidence="7" id="KW-0808">Transferase</keyword>
<dbReference type="GO" id="GO:0030288">
    <property type="term" value="C:outer membrane-bounded periplasmic space"/>
    <property type="evidence" value="ECO:0007669"/>
    <property type="project" value="TreeGrafter"/>
</dbReference>
<dbReference type="InterPro" id="IPR023346">
    <property type="entry name" value="Lysozyme-like_dom_sf"/>
</dbReference>
<evidence type="ECO:0000256" key="5">
    <source>
        <dbReference type="ARBA" id="ARBA00022670"/>
    </source>
</evidence>
<accession>A0A4R8MTS4</accession>
<sequence>MEVTLSLKQVMKMPRTQIGKTKSSFFGFIRNKLFSFFLIIGFLFCTSTLWSLPTYKEVKSEYLPSDIQVFDRSGELIQRYRTRKDFRSEEWIEYEMFPKFLIDSVVHAEDKRFFEHKGIDSNALISSFWGNLTGSSLRGGSTITMQLVSILDPELKSSGSKRKTIFQKLKQIQRAVELEETWSKEEIFTAYINLIYFRGELKGISSASKGLFRKSPESLTPNETYVLSALIRSPQSPIEKVIKRVCLLKKERDGIDDCESISRLVRESLFRNLDYPQYPSFVPLYTKTILDFSIEKKNKNEEKNNSQLTSSLSLNFQRKVEEILKRNVKTLANKNVKDGAVIVIENRTGQVLVYVPNIGDESSVSKLDLIRSKRQVGSTLKPFVYAENFEENKLTPDSILSDSPVGIPVYQGIYRPLNYDKSYKGNVTVRESLGSSLNIPAIRALSFLDINEFILVLERLGISGLRYPEFYGPSLALGTADITLLELTNAYRTLANDGMYSELKFDLSDVSSQSRRVFSPKTSYMVSEILADREARSLGFGWDNFLSTAYYTSVKTGTSQDMRDNWCIGYSEVFTVGVWVGNPTGSPMLDVSGITGAAPVWRETMDLFHESIGSKLKKPEEGISLDSIPNSSLTKESRIERTKVTRILTPVNGSIFALDPDIPLGRQKILFTFSSYDVSYSYYLNDEKIGSVGGPYLWEPKKGEYRLQVKDRDGKVLSLSLFEVR</sequence>
<gene>
    <name evidence="15" type="ORF">CLV96_1703</name>
</gene>
<feature type="domain" description="Penicillin-binding C-terminal" evidence="14">
    <location>
        <begin position="640"/>
        <end position="718"/>
    </location>
</feature>
<dbReference type="SUPFAM" id="SSF56601">
    <property type="entry name" value="beta-lactamase/transpeptidase-like"/>
    <property type="match status" value="1"/>
</dbReference>
<comment type="pathway">
    <text evidence="1">Cell wall biogenesis; peptidoglycan biosynthesis.</text>
</comment>
<dbReference type="InterPro" id="IPR036950">
    <property type="entry name" value="PBP_transglycosylase"/>
</dbReference>
<feature type="domain" description="Penicillin-binding protein transpeptidase" evidence="12">
    <location>
        <begin position="339"/>
        <end position="590"/>
    </location>
</feature>
<dbReference type="GO" id="GO:0009252">
    <property type="term" value="P:peptidoglycan biosynthetic process"/>
    <property type="evidence" value="ECO:0007669"/>
    <property type="project" value="InterPro"/>
</dbReference>
<dbReference type="InterPro" id="IPR001460">
    <property type="entry name" value="PCN-bd_Tpept"/>
</dbReference>
<keyword evidence="9" id="KW-0511">Multifunctional enzyme</keyword>
<comment type="similarity">
    <text evidence="2">In the C-terminal section; belongs to the transpeptidase family.</text>
</comment>
<dbReference type="PANTHER" id="PTHR32282">
    <property type="entry name" value="BINDING PROTEIN TRANSPEPTIDASE, PUTATIVE-RELATED"/>
    <property type="match status" value="1"/>
</dbReference>
<comment type="catalytic activity">
    <reaction evidence="11">
        <text>[GlcNAc-(1-&gt;4)-Mur2Ac(oyl-L-Ala-gamma-D-Glu-L-Lys-D-Ala-D-Ala)](n)-di-trans,octa-cis-undecaprenyl diphosphate + beta-D-GlcNAc-(1-&gt;4)-Mur2Ac(oyl-L-Ala-gamma-D-Glu-L-Lys-D-Ala-D-Ala)-di-trans,octa-cis-undecaprenyl diphosphate = [GlcNAc-(1-&gt;4)-Mur2Ac(oyl-L-Ala-gamma-D-Glu-L-Lys-D-Ala-D-Ala)](n+1)-di-trans,octa-cis-undecaprenyl diphosphate + di-trans,octa-cis-undecaprenyl diphosphate + H(+)</text>
        <dbReference type="Rhea" id="RHEA:23708"/>
        <dbReference type="Rhea" id="RHEA-COMP:9602"/>
        <dbReference type="Rhea" id="RHEA-COMP:9603"/>
        <dbReference type="ChEBI" id="CHEBI:15378"/>
        <dbReference type="ChEBI" id="CHEBI:58405"/>
        <dbReference type="ChEBI" id="CHEBI:60033"/>
        <dbReference type="ChEBI" id="CHEBI:78435"/>
        <dbReference type="EC" id="2.4.99.28"/>
    </reaction>
</comment>
<evidence type="ECO:0000256" key="1">
    <source>
        <dbReference type="ARBA" id="ARBA00004752"/>
    </source>
</evidence>
<evidence type="ECO:0000256" key="2">
    <source>
        <dbReference type="ARBA" id="ARBA00007090"/>
    </source>
</evidence>
<evidence type="ECO:0000256" key="6">
    <source>
        <dbReference type="ARBA" id="ARBA00022676"/>
    </source>
</evidence>
<keyword evidence="8" id="KW-0378">Hydrolase</keyword>
<dbReference type="InterPro" id="IPR050396">
    <property type="entry name" value="Glycosyltr_51/Transpeptidase"/>
</dbReference>
<dbReference type="InterPro" id="IPR001264">
    <property type="entry name" value="Glyco_trans_51"/>
</dbReference>
<evidence type="ECO:0000259" key="14">
    <source>
        <dbReference type="Pfam" id="PF06832"/>
    </source>
</evidence>
<proteinExistence type="inferred from homology"/>
<dbReference type="GO" id="GO:0006508">
    <property type="term" value="P:proteolysis"/>
    <property type="evidence" value="ECO:0007669"/>
    <property type="project" value="UniProtKB-KW"/>
</dbReference>
<keyword evidence="5" id="KW-0645">Protease</keyword>
<dbReference type="InterPro" id="IPR009647">
    <property type="entry name" value="PBP_C"/>
</dbReference>
<organism evidence="15 16">
    <name type="scientific">Leptospira meyeri</name>
    <dbReference type="NCBI Taxonomy" id="29508"/>
    <lineage>
        <taxon>Bacteria</taxon>
        <taxon>Pseudomonadati</taxon>
        <taxon>Spirochaetota</taxon>
        <taxon>Spirochaetia</taxon>
        <taxon>Leptospirales</taxon>
        <taxon>Leptospiraceae</taxon>
        <taxon>Leptospira</taxon>
    </lineage>
</organism>
<protein>
    <recommendedName>
        <fullName evidence="10">peptidoglycan glycosyltransferase</fullName>
        <ecNumber evidence="10">2.4.99.28</ecNumber>
    </recommendedName>
</protein>
<dbReference type="Pfam" id="PF06832">
    <property type="entry name" value="BiPBP_C"/>
    <property type="match status" value="1"/>
</dbReference>